<dbReference type="Pfam" id="PF08016">
    <property type="entry name" value="PKD_channel"/>
    <property type="match status" value="1"/>
</dbReference>
<dbReference type="PANTHER" id="PTHR10877:SF150">
    <property type="entry name" value="REJ DOMAIN-CONTAINING PROTEIN"/>
    <property type="match status" value="1"/>
</dbReference>
<dbReference type="InterPro" id="IPR046791">
    <property type="entry name" value="Polycystin_dom"/>
</dbReference>
<evidence type="ECO:0000256" key="2">
    <source>
        <dbReference type="ARBA" id="ARBA00007200"/>
    </source>
</evidence>
<feature type="transmembrane region" description="Helical" evidence="7">
    <location>
        <begin position="99"/>
        <end position="119"/>
    </location>
</feature>
<evidence type="ECO:0000259" key="9">
    <source>
        <dbReference type="Pfam" id="PF20519"/>
    </source>
</evidence>
<evidence type="ECO:0000313" key="10">
    <source>
        <dbReference type="EMBL" id="KAH3806936.1"/>
    </source>
</evidence>
<dbReference type="GO" id="GO:0005509">
    <property type="term" value="F:calcium ion binding"/>
    <property type="evidence" value="ECO:0007669"/>
    <property type="project" value="InterPro"/>
</dbReference>
<comment type="caution">
    <text evidence="10">The sequence shown here is derived from an EMBL/GenBank/DDBJ whole genome shotgun (WGS) entry which is preliminary data.</text>
</comment>
<evidence type="ECO:0000256" key="6">
    <source>
        <dbReference type="ARBA" id="ARBA00023180"/>
    </source>
</evidence>
<dbReference type="PRINTS" id="PR01433">
    <property type="entry name" value="POLYCYSTIN2"/>
</dbReference>
<accession>A0A9D4G172</accession>
<evidence type="ECO:0000259" key="8">
    <source>
        <dbReference type="Pfam" id="PF08016"/>
    </source>
</evidence>
<dbReference type="GO" id="GO:0016020">
    <property type="term" value="C:membrane"/>
    <property type="evidence" value="ECO:0007669"/>
    <property type="project" value="UniProtKB-SubCell"/>
</dbReference>
<dbReference type="EMBL" id="JAIWYP010000006">
    <property type="protein sequence ID" value="KAH3806936.1"/>
    <property type="molecule type" value="Genomic_DNA"/>
</dbReference>
<dbReference type="InterPro" id="IPR051223">
    <property type="entry name" value="Polycystin"/>
</dbReference>
<evidence type="ECO:0000256" key="1">
    <source>
        <dbReference type="ARBA" id="ARBA00004141"/>
    </source>
</evidence>
<feature type="transmembrane region" description="Helical" evidence="7">
    <location>
        <begin position="186"/>
        <end position="204"/>
    </location>
</feature>
<dbReference type="InterPro" id="IPR013122">
    <property type="entry name" value="PKD1_2_channel"/>
</dbReference>
<proteinExistence type="inferred from homology"/>
<keyword evidence="3 7" id="KW-0812">Transmembrane</keyword>
<name>A0A9D4G172_DREPO</name>
<feature type="transmembrane region" description="Helical" evidence="7">
    <location>
        <begin position="275"/>
        <end position="297"/>
    </location>
</feature>
<comment type="subcellular location">
    <subcellularLocation>
        <location evidence="1">Membrane</location>
        <topology evidence="1">Multi-pass membrane protein</topology>
    </subcellularLocation>
</comment>
<dbReference type="Gene3D" id="1.10.287.70">
    <property type="match status" value="1"/>
</dbReference>
<feature type="domain" description="Polycystin" evidence="9">
    <location>
        <begin position="4"/>
        <end position="137"/>
    </location>
</feature>
<keyword evidence="6" id="KW-0325">Glycoprotein</keyword>
<protein>
    <submittedName>
        <fullName evidence="10">Uncharacterized protein</fullName>
    </submittedName>
</protein>
<organism evidence="10 11">
    <name type="scientific">Dreissena polymorpha</name>
    <name type="common">Zebra mussel</name>
    <name type="synonym">Mytilus polymorpha</name>
    <dbReference type="NCBI Taxonomy" id="45954"/>
    <lineage>
        <taxon>Eukaryota</taxon>
        <taxon>Metazoa</taxon>
        <taxon>Spiralia</taxon>
        <taxon>Lophotrochozoa</taxon>
        <taxon>Mollusca</taxon>
        <taxon>Bivalvia</taxon>
        <taxon>Autobranchia</taxon>
        <taxon>Heteroconchia</taxon>
        <taxon>Euheterodonta</taxon>
        <taxon>Imparidentia</taxon>
        <taxon>Neoheterodontei</taxon>
        <taxon>Myida</taxon>
        <taxon>Dreissenoidea</taxon>
        <taxon>Dreissenidae</taxon>
        <taxon>Dreissena</taxon>
    </lineage>
</organism>
<dbReference type="AlphaFoldDB" id="A0A9D4G172"/>
<feature type="transmembrane region" description="Helical" evidence="7">
    <location>
        <begin position="155"/>
        <end position="174"/>
    </location>
</feature>
<evidence type="ECO:0000313" key="11">
    <source>
        <dbReference type="Proteomes" id="UP000828390"/>
    </source>
</evidence>
<feature type="domain" description="Polycystin cation channel PKD1/PKD2" evidence="8">
    <location>
        <begin position="148"/>
        <end position="362"/>
    </location>
</feature>
<evidence type="ECO:0000256" key="7">
    <source>
        <dbReference type="SAM" id="Phobius"/>
    </source>
</evidence>
<keyword evidence="5 7" id="KW-0472">Membrane</keyword>
<dbReference type="Proteomes" id="UP000828390">
    <property type="component" value="Unassembled WGS sequence"/>
</dbReference>
<reference evidence="10" key="2">
    <citation type="submission" date="2020-11" db="EMBL/GenBank/DDBJ databases">
        <authorList>
            <person name="McCartney M.A."/>
            <person name="Auch B."/>
            <person name="Kono T."/>
            <person name="Mallez S."/>
            <person name="Becker A."/>
            <person name="Gohl D.M."/>
            <person name="Silverstein K.A.T."/>
            <person name="Koren S."/>
            <person name="Bechman K.B."/>
            <person name="Herman A."/>
            <person name="Abrahante J.E."/>
            <person name="Garbe J."/>
        </authorList>
    </citation>
    <scope>NUCLEOTIDE SEQUENCE</scope>
    <source>
        <strain evidence="10">Duluth1</strain>
        <tissue evidence="10">Whole animal</tissue>
    </source>
</reference>
<feature type="transmembrane region" description="Helical" evidence="7">
    <location>
        <begin position="337"/>
        <end position="358"/>
    </location>
</feature>
<evidence type="ECO:0000256" key="3">
    <source>
        <dbReference type="ARBA" id="ARBA00022692"/>
    </source>
</evidence>
<dbReference type="PANTHER" id="PTHR10877">
    <property type="entry name" value="POLYCYSTIN FAMILY MEMBER"/>
    <property type="match status" value="1"/>
</dbReference>
<reference evidence="10" key="1">
    <citation type="journal article" date="2019" name="bioRxiv">
        <title>The Genome of the Zebra Mussel, Dreissena polymorpha: A Resource for Invasive Species Research.</title>
        <authorList>
            <person name="McCartney M.A."/>
            <person name="Auch B."/>
            <person name="Kono T."/>
            <person name="Mallez S."/>
            <person name="Zhang Y."/>
            <person name="Obille A."/>
            <person name="Becker A."/>
            <person name="Abrahante J.E."/>
            <person name="Garbe J."/>
            <person name="Badalamenti J.P."/>
            <person name="Herman A."/>
            <person name="Mangelson H."/>
            <person name="Liachko I."/>
            <person name="Sullivan S."/>
            <person name="Sone E.D."/>
            <person name="Koren S."/>
            <person name="Silverstein K.A.T."/>
            <person name="Beckman K.B."/>
            <person name="Gohl D.M."/>
        </authorList>
    </citation>
    <scope>NUCLEOTIDE SEQUENCE</scope>
    <source>
        <strain evidence="10">Duluth1</strain>
        <tissue evidence="10">Whole animal</tissue>
    </source>
</reference>
<gene>
    <name evidence="10" type="ORF">DPMN_135266</name>
</gene>
<keyword evidence="11" id="KW-1185">Reference proteome</keyword>
<evidence type="ECO:0000256" key="4">
    <source>
        <dbReference type="ARBA" id="ARBA00022989"/>
    </source>
</evidence>
<feature type="transmembrane region" description="Helical" evidence="7">
    <location>
        <begin position="235"/>
        <end position="255"/>
    </location>
</feature>
<dbReference type="GO" id="GO:0050982">
    <property type="term" value="P:detection of mechanical stimulus"/>
    <property type="evidence" value="ECO:0007669"/>
    <property type="project" value="TreeGrafter"/>
</dbReference>
<dbReference type="InterPro" id="IPR003915">
    <property type="entry name" value="PKD_2"/>
</dbReference>
<dbReference type="GO" id="GO:0005262">
    <property type="term" value="F:calcium channel activity"/>
    <property type="evidence" value="ECO:0007669"/>
    <property type="project" value="TreeGrafter"/>
</dbReference>
<sequence length="431" mass="49796">MDETKCYKNYNEPDEETGAFCIGWKAGPCDDKESIYDFSSAAWNFTSALDIWGIPIAGRYNIYGGGGYIAKLDVNMLVSQKIVNELYLNSWIDRHTRAVALEFTLFCLQANIFTFNMFLVEFPETGGAFVYYGIHTMNVYQHVGPMGLYTLACELIYIVYMVEFTVMIIVMIVQQKKAFFSDAWQVYDLVFVILGYVAIAMYLVRHVMTSQTMSVFKEDKKAFINFYHIALWNEMLVLLQGILCFMATLRLLNVLGYNKRIGTVVRIFKKAASQLIWFGLFFTACFTIYCIPGWLLFGAHLEYYKDIYSSLQTMFLSMIGKNRFTEMDNTSPYMAKIYFLLFIGFVVYLVLTMFLALLSKAIDDVHDEAKKDTGDEMVDFILKKLKRLIFGGKSVKRLGTLQSLNFVFRFLYDGPTFSCKRYLLVVCPYIY</sequence>
<keyword evidence="4 7" id="KW-1133">Transmembrane helix</keyword>
<dbReference type="Pfam" id="PF20519">
    <property type="entry name" value="Polycystin_dom"/>
    <property type="match status" value="1"/>
</dbReference>
<comment type="similarity">
    <text evidence="2">Belongs to the polycystin family.</text>
</comment>
<evidence type="ECO:0000256" key="5">
    <source>
        <dbReference type="ARBA" id="ARBA00023136"/>
    </source>
</evidence>